<feature type="transmembrane region" description="Helical" evidence="11">
    <location>
        <begin position="281"/>
        <end position="301"/>
    </location>
</feature>
<dbReference type="PROSITE" id="PS50111">
    <property type="entry name" value="CHEMOTAXIS_TRANSDUC_2"/>
    <property type="match status" value="1"/>
</dbReference>
<accession>A0A974BGT9</accession>
<dbReference type="EMBL" id="JACBNQ010000001">
    <property type="protein sequence ID" value="NYB72873.1"/>
    <property type="molecule type" value="Genomic_DNA"/>
</dbReference>
<dbReference type="CDD" id="cd12914">
    <property type="entry name" value="PDC1_DGC_like"/>
    <property type="match status" value="1"/>
</dbReference>
<evidence type="ECO:0000256" key="1">
    <source>
        <dbReference type="ARBA" id="ARBA00004651"/>
    </source>
</evidence>
<dbReference type="InterPro" id="IPR004089">
    <property type="entry name" value="MCPsignal_dom"/>
</dbReference>
<organism evidence="14 15">
    <name type="scientific">Sedimentibacter hydroxybenzoicus DSM 7310</name>
    <dbReference type="NCBI Taxonomy" id="1123245"/>
    <lineage>
        <taxon>Bacteria</taxon>
        <taxon>Bacillati</taxon>
        <taxon>Bacillota</taxon>
        <taxon>Tissierellia</taxon>
        <taxon>Sedimentibacter</taxon>
    </lineage>
</organism>
<dbReference type="GO" id="GO:0007165">
    <property type="term" value="P:signal transduction"/>
    <property type="evidence" value="ECO:0007669"/>
    <property type="project" value="UniProtKB-KW"/>
</dbReference>
<evidence type="ECO:0000313" key="15">
    <source>
        <dbReference type="Proteomes" id="UP000611629"/>
    </source>
</evidence>
<dbReference type="Pfam" id="PF02743">
    <property type="entry name" value="dCache_1"/>
    <property type="match status" value="1"/>
</dbReference>
<comment type="subcellular location">
    <subcellularLocation>
        <location evidence="1">Cell membrane</location>
        <topology evidence="1">Multi-pass membrane protein</topology>
    </subcellularLocation>
</comment>
<dbReference type="Gene3D" id="3.30.450.20">
    <property type="entry name" value="PAS domain"/>
    <property type="match status" value="1"/>
</dbReference>
<dbReference type="PANTHER" id="PTHR32089">
    <property type="entry name" value="METHYL-ACCEPTING CHEMOTAXIS PROTEIN MCPB"/>
    <property type="match status" value="1"/>
</dbReference>
<evidence type="ECO:0000256" key="11">
    <source>
        <dbReference type="SAM" id="Phobius"/>
    </source>
</evidence>
<dbReference type="SUPFAM" id="SSF103190">
    <property type="entry name" value="Sensory domain-like"/>
    <property type="match status" value="1"/>
</dbReference>
<dbReference type="InterPro" id="IPR033479">
    <property type="entry name" value="dCache_1"/>
</dbReference>
<evidence type="ECO:0000256" key="5">
    <source>
        <dbReference type="ARBA" id="ARBA00022989"/>
    </source>
</evidence>
<evidence type="ECO:0000256" key="3">
    <source>
        <dbReference type="ARBA" id="ARBA00022500"/>
    </source>
</evidence>
<reference evidence="14" key="1">
    <citation type="submission" date="2020-07" db="EMBL/GenBank/DDBJ databases">
        <title>Genomic analysis of a strain of Sedimentibacter Hydroxybenzoicus DSM7310.</title>
        <authorList>
            <person name="Ma S."/>
        </authorList>
    </citation>
    <scope>NUCLEOTIDE SEQUENCE</scope>
    <source>
        <strain evidence="14">DSM 7310</strain>
    </source>
</reference>
<evidence type="ECO:0000259" key="13">
    <source>
        <dbReference type="PROSITE" id="PS50885"/>
    </source>
</evidence>
<keyword evidence="2" id="KW-1003">Cell membrane</keyword>
<dbReference type="SMART" id="SM00304">
    <property type="entry name" value="HAMP"/>
    <property type="match status" value="1"/>
</dbReference>
<evidence type="ECO:0000256" key="2">
    <source>
        <dbReference type="ARBA" id="ARBA00022475"/>
    </source>
</evidence>
<keyword evidence="5 11" id="KW-1133">Transmembrane helix</keyword>
<sequence>MRSIKFKLIIYFTILILVATVVLGIITLNRASDIITKEAENALLLLAEDSSKLTESRVEVQQKTLDMISLIPDMNTMDWEKQRPILQNVLGKTDFLAIGVVDTGGNVKYSDGTVNQLGDREYVKKALAGEPNVSDVIISRVTNEAVLMYATPIERSGRVVGALIARRDGNTLSVITDDTGYGDKGYGYMINSKGVIVAHPDREKVMNQFNPVEESLNDSSLTSLADLFKKVAAEKTGISDYSFESKDLYAGYYPIEGSDWFFIITAEKDEVLSSIPELERIIYRILIIVLALSIVLVYIIGRSIANPIVLSVQHSKKIASLDLKQDVPKKFMKRKDEVGDLANALQVIINSLKEIIAEISSTSAQVAAASEELSSASQQSASASVQISHTIEEIAKGAADQAQHTQEGSINANELGRIMEENHMYTKNLSEQSNSVSKIVYEGLTEIEDLHKITEESNSATNEVRSVIIQTNESSIKIGQASNVISSIAQQTNLLALNAAIEAARAGSAGKGFAVVAEEIKNLAQQSSLSTKEIDGIVSELQHNSENAVKTMERVSVITDQQYKSVGQSKDKYTIIAQSMKETERVATQLNDASEKMESMKDEILSSMETLSAVAEENSAATEQATATIGEQAASAEEISSTSQELTNMAQDLQKLVSKFII</sequence>
<dbReference type="CDD" id="cd12912">
    <property type="entry name" value="PDC2_MCP_like"/>
    <property type="match status" value="1"/>
</dbReference>
<keyword evidence="6 11" id="KW-0472">Membrane</keyword>
<evidence type="ECO:0000256" key="6">
    <source>
        <dbReference type="ARBA" id="ARBA00023136"/>
    </source>
</evidence>
<dbReference type="PROSITE" id="PS50885">
    <property type="entry name" value="HAMP"/>
    <property type="match status" value="1"/>
</dbReference>
<keyword evidence="15" id="KW-1185">Reference proteome</keyword>
<dbReference type="SMART" id="SM00283">
    <property type="entry name" value="MA"/>
    <property type="match status" value="1"/>
</dbReference>
<evidence type="ECO:0000256" key="7">
    <source>
        <dbReference type="ARBA" id="ARBA00023224"/>
    </source>
</evidence>
<evidence type="ECO:0000256" key="4">
    <source>
        <dbReference type="ARBA" id="ARBA00022692"/>
    </source>
</evidence>
<dbReference type="GO" id="GO:0006935">
    <property type="term" value="P:chemotaxis"/>
    <property type="evidence" value="ECO:0007669"/>
    <property type="project" value="UniProtKB-KW"/>
</dbReference>
<evidence type="ECO:0000256" key="9">
    <source>
        <dbReference type="PROSITE-ProRule" id="PRU00284"/>
    </source>
</evidence>
<dbReference type="Gene3D" id="1.10.287.950">
    <property type="entry name" value="Methyl-accepting chemotaxis protein"/>
    <property type="match status" value="1"/>
</dbReference>
<keyword evidence="10" id="KW-0175">Coiled coil</keyword>
<keyword evidence="4 11" id="KW-0812">Transmembrane</keyword>
<evidence type="ECO:0000256" key="10">
    <source>
        <dbReference type="SAM" id="Coils"/>
    </source>
</evidence>
<dbReference type="Pfam" id="PF00015">
    <property type="entry name" value="MCPsignal"/>
    <property type="match status" value="1"/>
</dbReference>
<proteinExistence type="inferred from homology"/>
<dbReference type="InterPro" id="IPR029151">
    <property type="entry name" value="Sensor-like_sf"/>
</dbReference>
<dbReference type="Proteomes" id="UP000611629">
    <property type="component" value="Unassembled WGS sequence"/>
</dbReference>
<evidence type="ECO:0000259" key="12">
    <source>
        <dbReference type="PROSITE" id="PS50111"/>
    </source>
</evidence>
<feature type="coiled-coil region" evidence="10">
    <location>
        <begin position="580"/>
        <end position="610"/>
    </location>
</feature>
<evidence type="ECO:0000256" key="8">
    <source>
        <dbReference type="ARBA" id="ARBA00029447"/>
    </source>
</evidence>
<keyword evidence="7 9" id="KW-0807">Transducer</keyword>
<protein>
    <submittedName>
        <fullName evidence="14">Methyl-accepting chemotaxis protein</fullName>
    </submittedName>
</protein>
<evidence type="ECO:0000313" key="14">
    <source>
        <dbReference type="EMBL" id="NYB72873.1"/>
    </source>
</evidence>
<dbReference type="GO" id="GO:0005886">
    <property type="term" value="C:plasma membrane"/>
    <property type="evidence" value="ECO:0007669"/>
    <property type="project" value="UniProtKB-SubCell"/>
</dbReference>
<dbReference type="SUPFAM" id="SSF58104">
    <property type="entry name" value="Methyl-accepting chemotaxis protein (MCP) signaling domain"/>
    <property type="match status" value="1"/>
</dbReference>
<keyword evidence="3" id="KW-0145">Chemotaxis</keyword>
<name>A0A974BGT9_SEDHY</name>
<dbReference type="CDD" id="cd06225">
    <property type="entry name" value="HAMP"/>
    <property type="match status" value="1"/>
</dbReference>
<dbReference type="PANTHER" id="PTHR32089:SF112">
    <property type="entry name" value="LYSOZYME-LIKE PROTEIN-RELATED"/>
    <property type="match status" value="1"/>
</dbReference>
<dbReference type="InterPro" id="IPR003660">
    <property type="entry name" value="HAMP_dom"/>
</dbReference>
<feature type="domain" description="HAMP" evidence="13">
    <location>
        <begin position="302"/>
        <end position="357"/>
    </location>
</feature>
<comment type="similarity">
    <text evidence="8">Belongs to the methyl-accepting chemotaxis (MCP) protein family.</text>
</comment>
<dbReference type="AlphaFoldDB" id="A0A974BGT9"/>
<dbReference type="Gene3D" id="6.10.340.10">
    <property type="match status" value="1"/>
</dbReference>
<comment type="caution">
    <text evidence="14">The sequence shown here is derived from an EMBL/GenBank/DDBJ whole genome shotgun (WGS) entry which is preliminary data.</text>
</comment>
<gene>
    <name evidence="14" type="ORF">HZF24_01820</name>
</gene>
<feature type="domain" description="Methyl-accepting transducer" evidence="12">
    <location>
        <begin position="376"/>
        <end position="612"/>
    </location>
</feature>